<sequence length="308" mass="35239">MGTVYKEVPDNWRELEPYVSREGFIQDIFRKKKCFFYDACSFRYHANMDGESIDRILAYIKEKDGIIVITRCILMELASSSGILNQEYIQYFRKISQSGLSLYVIYEEDLFQVMEICFSTHAAINNFLVWSVRMMRGPVSTITKTLNEDGALSNMVIKGRNLDNREVYRRFFSSVRANKESGDNLGEELLGICLHILSQLPGEEDGKFCVITDDKNAAGKIDGLFKKTNRQFRGKKIILFSTPKLAQILYGEGYVTDRDLLIEILKFGGSGNIKVLGTRIYDLRSSVISLSREEMADQMISKGIHIIF</sequence>
<evidence type="ECO:0000313" key="2">
    <source>
        <dbReference type="Proteomes" id="UP000823927"/>
    </source>
</evidence>
<reference evidence="1" key="2">
    <citation type="journal article" date="2021" name="PeerJ">
        <title>Extensive microbial diversity within the chicken gut microbiome revealed by metagenomics and culture.</title>
        <authorList>
            <person name="Gilroy R."/>
            <person name="Ravi A."/>
            <person name="Getino M."/>
            <person name="Pursley I."/>
            <person name="Horton D.L."/>
            <person name="Alikhan N.F."/>
            <person name="Baker D."/>
            <person name="Gharbi K."/>
            <person name="Hall N."/>
            <person name="Watson M."/>
            <person name="Adriaenssens E.M."/>
            <person name="Foster-Nyarko E."/>
            <person name="Jarju S."/>
            <person name="Secka A."/>
            <person name="Antonio M."/>
            <person name="Oren A."/>
            <person name="Chaudhuri R.R."/>
            <person name="La Ragione R."/>
            <person name="Hildebrand F."/>
            <person name="Pallen M.J."/>
        </authorList>
    </citation>
    <scope>NUCLEOTIDE SEQUENCE</scope>
    <source>
        <strain evidence="1">CHK178-757</strain>
    </source>
</reference>
<gene>
    <name evidence="1" type="ORF">IAB46_05060</name>
</gene>
<dbReference type="EMBL" id="DVIT01000019">
    <property type="protein sequence ID" value="HIS46928.1"/>
    <property type="molecule type" value="Genomic_DNA"/>
</dbReference>
<dbReference type="AlphaFoldDB" id="A0A9D1F3E1"/>
<protein>
    <submittedName>
        <fullName evidence="1">Uncharacterized protein</fullName>
    </submittedName>
</protein>
<evidence type="ECO:0000313" key="1">
    <source>
        <dbReference type="EMBL" id="HIS46928.1"/>
    </source>
</evidence>
<reference evidence="1" key="1">
    <citation type="submission" date="2020-10" db="EMBL/GenBank/DDBJ databases">
        <authorList>
            <person name="Gilroy R."/>
        </authorList>
    </citation>
    <scope>NUCLEOTIDE SEQUENCE</scope>
    <source>
        <strain evidence="1">CHK178-757</strain>
    </source>
</reference>
<comment type="caution">
    <text evidence="1">The sequence shown here is derived from an EMBL/GenBank/DDBJ whole genome shotgun (WGS) entry which is preliminary data.</text>
</comment>
<organism evidence="1 2">
    <name type="scientific">Candidatus Scybalocola faecigallinarum</name>
    <dbReference type="NCBI Taxonomy" id="2840941"/>
    <lineage>
        <taxon>Bacteria</taxon>
        <taxon>Bacillati</taxon>
        <taxon>Bacillota</taxon>
        <taxon>Clostridia</taxon>
        <taxon>Lachnospirales</taxon>
        <taxon>Lachnospiraceae</taxon>
        <taxon>Lachnospiraceae incertae sedis</taxon>
        <taxon>Candidatus Scybalocola (ex Gilroy et al. 2021)</taxon>
    </lineage>
</organism>
<dbReference type="Proteomes" id="UP000823927">
    <property type="component" value="Unassembled WGS sequence"/>
</dbReference>
<accession>A0A9D1F3E1</accession>
<name>A0A9D1F3E1_9FIRM</name>
<proteinExistence type="predicted"/>